<name>A0A4Y6UXC2_SACBS</name>
<sequence>MRYGTGEDVIRIRVLPQEATEVAEWAGLMLSELVGEEAGEEGKPVRLRDPERAAELLELLMLCAEEGADASSALEPAIKLCEAAGQGEKEPGVAGPEMSRLGETQRRSAQEAVSVSVSAKGAGTDKRQDGGKEPAGAPYPPPIGWHPYYGSGAPDFADREEESAYRSDEERTDVLMAVRFGASALIDLARSHGIDVPPGGKRAAGGSPGRRPRR</sequence>
<evidence type="ECO:0000313" key="2">
    <source>
        <dbReference type="EMBL" id="QDH21056.1"/>
    </source>
</evidence>
<evidence type="ECO:0000313" key="3">
    <source>
        <dbReference type="Proteomes" id="UP000316968"/>
    </source>
</evidence>
<evidence type="ECO:0000256" key="1">
    <source>
        <dbReference type="SAM" id="MobiDB-lite"/>
    </source>
</evidence>
<dbReference type="EMBL" id="CP041217">
    <property type="protein sequence ID" value="QDH21056.1"/>
    <property type="molecule type" value="Genomic_DNA"/>
</dbReference>
<gene>
    <name evidence="2" type="ORF">FFV09_09455</name>
</gene>
<dbReference type="Proteomes" id="UP000316968">
    <property type="component" value="Chromosome"/>
</dbReference>
<proteinExistence type="predicted"/>
<dbReference type="KEGG" id="saca:FFV09_09455"/>
<dbReference type="RefSeq" id="WP_141447603.1">
    <property type="nucleotide sequence ID" value="NZ_CP041217.1"/>
</dbReference>
<feature type="compositionally biased region" description="Basic and acidic residues" evidence="1">
    <location>
        <begin position="162"/>
        <end position="171"/>
    </location>
</feature>
<dbReference type="AlphaFoldDB" id="A0A4Y6UXC2"/>
<accession>A0A4Y6UXC2</accession>
<reference evidence="2 3" key="1">
    <citation type="submission" date="2019-06" db="EMBL/GenBank/DDBJ databases">
        <title>Saccharibacillus brassicae sp. nov., an endophytic bacterium isolated from Chinese cabbage seeds (Brassica pekinensis).</title>
        <authorList>
            <person name="Jiang L."/>
            <person name="Lee J."/>
            <person name="Kim S.W."/>
        </authorList>
    </citation>
    <scope>NUCLEOTIDE SEQUENCE [LARGE SCALE GENOMIC DNA]</scope>
    <source>
        <strain evidence="3">KCTC 43072 / ATSA2</strain>
    </source>
</reference>
<feature type="region of interest" description="Disordered" evidence="1">
    <location>
        <begin position="190"/>
        <end position="214"/>
    </location>
</feature>
<feature type="region of interest" description="Disordered" evidence="1">
    <location>
        <begin position="85"/>
        <end position="171"/>
    </location>
</feature>
<feature type="compositionally biased region" description="Basic and acidic residues" evidence="1">
    <location>
        <begin position="123"/>
        <end position="132"/>
    </location>
</feature>
<protein>
    <submittedName>
        <fullName evidence="2">Uncharacterized protein</fullName>
    </submittedName>
</protein>
<dbReference type="OrthoDB" id="2679087at2"/>
<keyword evidence="3" id="KW-1185">Reference proteome</keyword>
<organism evidence="2 3">
    <name type="scientific">Saccharibacillus brassicae</name>
    <dbReference type="NCBI Taxonomy" id="2583377"/>
    <lineage>
        <taxon>Bacteria</taxon>
        <taxon>Bacillati</taxon>
        <taxon>Bacillota</taxon>
        <taxon>Bacilli</taxon>
        <taxon>Bacillales</taxon>
        <taxon>Paenibacillaceae</taxon>
        <taxon>Saccharibacillus</taxon>
    </lineage>
</organism>